<proteinExistence type="predicted"/>
<organism evidence="3 4">
    <name type="scientific">Cymbomonas tetramitiformis</name>
    <dbReference type="NCBI Taxonomy" id="36881"/>
    <lineage>
        <taxon>Eukaryota</taxon>
        <taxon>Viridiplantae</taxon>
        <taxon>Chlorophyta</taxon>
        <taxon>Pyramimonadophyceae</taxon>
        <taxon>Pyramimonadales</taxon>
        <taxon>Pyramimonadaceae</taxon>
        <taxon>Cymbomonas</taxon>
    </lineage>
</organism>
<dbReference type="AlphaFoldDB" id="A0AAE0CDZ7"/>
<gene>
    <name evidence="3" type="ORF">CYMTET_38095</name>
</gene>
<reference evidence="3 4" key="1">
    <citation type="journal article" date="2015" name="Genome Biol. Evol.">
        <title>Comparative Genomics of a Bacterivorous Green Alga Reveals Evolutionary Causalities and Consequences of Phago-Mixotrophic Mode of Nutrition.</title>
        <authorList>
            <person name="Burns J.A."/>
            <person name="Paasch A."/>
            <person name="Narechania A."/>
            <person name="Kim E."/>
        </authorList>
    </citation>
    <scope>NUCLEOTIDE SEQUENCE [LARGE SCALE GENOMIC DNA]</scope>
    <source>
        <strain evidence="3 4">PLY_AMNH</strain>
    </source>
</reference>
<name>A0AAE0CDZ7_9CHLO</name>
<feature type="region of interest" description="Disordered" evidence="2">
    <location>
        <begin position="156"/>
        <end position="230"/>
    </location>
</feature>
<feature type="coiled-coil region" evidence="1">
    <location>
        <begin position="494"/>
        <end position="521"/>
    </location>
</feature>
<dbReference type="EMBL" id="LGRX02025321">
    <property type="protein sequence ID" value="KAK3252618.1"/>
    <property type="molecule type" value="Genomic_DNA"/>
</dbReference>
<feature type="region of interest" description="Disordered" evidence="2">
    <location>
        <begin position="536"/>
        <end position="621"/>
    </location>
</feature>
<feature type="compositionally biased region" description="Pro residues" evidence="2">
    <location>
        <begin position="575"/>
        <end position="586"/>
    </location>
</feature>
<evidence type="ECO:0000313" key="3">
    <source>
        <dbReference type="EMBL" id="KAK3252618.1"/>
    </source>
</evidence>
<feature type="compositionally biased region" description="Basic and acidic residues" evidence="2">
    <location>
        <begin position="157"/>
        <end position="178"/>
    </location>
</feature>
<dbReference type="Proteomes" id="UP001190700">
    <property type="component" value="Unassembled WGS sequence"/>
</dbReference>
<keyword evidence="4" id="KW-1185">Reference proteome</keyword>
<evidence type="ECO:0000256" key="2">
    <source>
        <dbReference type="SAM" id="MobiDB-lite"/>
    </source>
</evidence>
<feature type="compositionally biased region" description="Low complexity" evidence="2">
    <location>
        <begin position="587"/>
        <end position="621"/>
    </location>
</feature>
<sequence>MREGLKELAKESTTSKVENYLAGAASAMAEDDTCAICGGVGACTKTCTPCGRKYHNLCAVGKGIEEMNNCGSPTCMLRRTTYPDSRAEREAARQKDSFTAAFEAEVQQAYEGQGEEVAAATVSLPLGRVVSTAGEEDATAGEEVAAAAVSLPSRRVVSREDAAVGKEDATARKEKDVAAGEEAAAAGKEAAAVGEENEDAAGEGSCGGEEAAAAAAVGEENEDAAGKEAAAAGTEAAVAGNVEATVATTMEELGAGDAEDALETPRPRLEVRALVPTGAAVEDWREILSCKVSSGAIAEVSASLPAPPAYTEKSGGGHKFGDLVRHNGIDTAGVVWLAGTIIHCTTGWYVCCMGPLGCLMTPRMHIFRANRLSALESEFLAPIGWNRTVSVAAVSFVEALEAVEEKHKVGGAFTGLVGGLYSMRQIRKADRPPGFTEHDFEIVAGGREGNGQGRRHGRGGDEETVTAGHVPGDGGVTPTPERAVSVLDMMLLFKQQEEAHAARLEQQHTAFQERIDRLLERMEVEKAVVARVCASPLPPVPEGQGFPEQLSGSPLLDTQPQPQQQSPQPRQQQPQPQPQEPLPQQPLPQQLPQQPQEQQFQQSPQQQQFQQQPLPQPQYQQQPQFLRQLQFQQQPQFLQQQFQLPQFPHQQFQQPQFQQPQQQQQVQLQQPFQQQQQMFPQQQPTFLPPFPQVPQPFQQPEFPPFQQQPQAVVTMTWDQAQQLIRRITGSAQASAPSSVTIEEFVSHML</sequence>
<accession>A0AAE0CDZ7</accession>
<evidence type="ECO:0000313" key="4">
    <source>
        <dbReference type="Proteomes" id="UP001190700"/>
    </source>
</evidence>
<evidence type="ECO:0000256" key="1">
    <source>
        <dbReference type="SAM" id="Coils"/>
    </source>
</evidence>
<feature type="region of interest" description="Disordered" evidence="2">
    <location>
        <begin position="445"/>
        <end position="478"/>
    </location>
</feature>
<comment type="caution">
    <text evidence="3">The sequence shown here is derived from an EMBL/GenBank/DDBJ whole genome shotgun (WGS) entry which is preliminary data.</text>
</comment>
<feature type="compositionally biased region" description="Low complexity" evidence="2">
    <location>
        <begin position="180"/>
        <end position="194"/>
    </location>
</feature>
<feature type="compositionally biased region" description="Low complexity" evidence="2">
    <location>
        <begin position="559"/>
        <end position="574"/>
    </location>
</feature>
<protein>
    <submittedName>
        <fullName evidence="3">Uncharacterized protein</fullName>
    </submittedName>
</protein>
<keyword evidence="1" id="KW-0175">Coiled coil</keyword>
<feature type="compositionally biased region" description="Low complexity" evidence="2">
    <location>
        <begin position="208"/>
        <end position="218"/>
    </location>
</feature>